<protein>
    <submittedName>
        <fullName evidence="2">Uncharacterized membrane protein</fullName>
    </submittedName>
</protein>
<dbReference type="InterPro" id="IPR007462">
    <property type="entry name" value="COV1-like"/>
</dbReference>
<dbReference type="AlphaFoldDB" id="A0A1I1QK77"/>
<keyword evidence="1" id="KW-0812">Transmembrane</keyword>
<name>A0A1I1QK77_9GAMM</name>
<evidence type="ECO:0000256" key="1">
    <source>
        <dbReference type="SAM" id="Phobius"/>
    </source>
</evidence>
<keyword evidence="3" id="KW-1185">Reference proteome</keyword>
<dbReference type="EMBL" id="FOMJ01000003">
    <property type="protein sequence ID" value="SFD22534.1"/>
    <property type="molecule type" value="Genomic_DNA"/>
</dbReference>
<dbReference type="PANTHER" id="PTHR31876">
    <property type="entry name" value="COV-LIKE PROTEIN 1"/>
    <property type="match status" value="1"/>
</dbReference>
<evidence type="ECO:0000313" key="2">
    <source>
        <dbReference type="EMBL" id="SFD22534.1"/>
    </source>
</evidence>
<dbReference type="PANTHER" id="PTHR31876:SF26">
    <property type="entry name" value="PROTEIN LIKE COV 2"/>
    <property type="match status" value="1"/>
</dbReference>
<dbReference type="Proteomes" id="UP000198611">
    <property type="component" value="Unassembled WGS sequence"/>
</dbReference>
<gene>
    <name evidence="2" type="ORF">SAMN05660831_01143</name>
</gene>
<evidence type="ECO:0000313" key="3">
    <source>
        <dbReference type="Proteomes" id="UP000198611"/>
    </source>
</evidence>
<organism evidence="2 3">
    <name type="scientific">Thiohalospira halophila DSM 15071</name>
    <dbReference type="NCBI Taxonomy" id="1123397"/>
    <lineage>
        <taxon>Bacteria</taxon>
        <taxon>Pseudomonadati</taxon>
        <taxon>Pseudomonadota</taxon>
        <taxon>Gammaproteobacteria</taxon>
        <taxon>Thiohalospirales</taxon>
        <taxon>Thiohalospiraceae</taxon>
        <taxon>Thiohalospira</taxon>
    </lineage>
</organism>
<accession>A0A1I1QK77</accession>
<reference evidence="2 3" key="1">
    <citation type="submission" date="2016-10" db="EMBL/GenBank/DDBJ databases">
        <authorList>
            <person name="de Groot N.N."/>
        </authorList>
    </citation>
    <scope>NUCLEOTIDE SEQUENCE [LARGE SCALE GENOMIC DNA]</scope>
    <source>
        <strain evidence="2 3">HL3</strain>
    </source>
</reference>
<dbReference type="Pfam" id="PF04367">
    <property type="entry name" value="DUF502"/>
    <property type="match status" value="1"/>
</dbReference>
<dbReference type="STRING" id="1123397.SAMN05660831_01143"/>
<keyword evidence="1" id="KW-0472">Membrane</keyword>
<feature type="transmembrane region" description="Helical" evidence="1">
    <location>
        <begin position="9"/>
        <end position="27"/>
    </location>
</feature>
<sequence>MPPMHLQRYLITGLLTIIPLWLTWWVFDFVLGQLSSLGGPLVRALAGLVEPWAPGLSARLLAPWFEFGLAVVATLLALYILGWLTTRVVGRRLIALVDAIIDRIPLVQRVYGATRQLLAALQTRPSEDVERVVLIDFPSPEMKAVGFVTRVFTDPDDGQRYAAVYVPTTPNPTSGYLEIVPVEKMVTTGWSADEAMSFIISGGTVGPDELRYRAAPPAPSPEE</sequence>
<dbReference type="OrthoDB" id="9780267at2"/>
<feature type="transmembrane region" description="Helical" evidence="1">
    <location>
        <begin position="64"/>
        <end position="84"/>
    </location>
</feature>
<dbReference type="RefSeq" id="WP_093427807.1">
    <property type="nucleotide sequence ID" value="NZ_FOMJ01000003.1"/>
</dbReference>
<keyword evidence="1" id="KW-1133">Transmembrane helix</keyword>
<proteinExistence type="predicted"/>